<evidence type="ECO:0000313" key="3">
    <source>
        <dbReference type="Proteomes" id="UP000593565"/>
    </source>
</evidence>
<dbReference type="Proteomes" id="UP000593565">
    <property type="component" value="Unassembled WGS sequence"/>
</dbReference>
<evidence type="ECO:0000313" key="2">
    <source>
        <dbReference type="EMBL" id="KAF4086930.1"/>
    </source>
</evidence>
<comment type="caution">
    <text evidence="2">The sequence shown here is derived from an EMBL/GenBank/DDBJ whole genome shotgun (WGS) entry which is preliminary data.</text>
</comment>
<keyword evidence="3" id="KW-1185">Reference proteome</keyword>
<protein>
    <submittedName>
        <fullName evidence="2">Uncharacterized protein</fullName>
    </submittedName>
</protein>
<proteinExistence type="predicted"/>
<name>A0A7J6AW66_AMEME</name>
<gene>
    <name evidence="2" type="ORF">AMELA_G00090170</name>
</gene>
<reference evidence="2 3" key="1">
    <citation type="submission" date="2020-02" db="EMBL/GenBank/DDBJ databases">
        <title>A chromosome-scale genome assembly of the black bullhead catfish (Ameiurus melas).</title>
        <authorList>
            <person name="Wen M."/>
            <person name="Zham M."/>
            <person name="Cabau C."/>
            <person name="Klopp C."/>
            <person name="Donnadieu C."/>
            <person name="Roques C."/>
            <person name="Bouchez O."/>
            <person name="Lampietro C."/>
            <person name="Jouanno E."/>
            <person name="Herpin A."/>
            <person name="Louis A."/>
            <person name="Berthelot C."/>
            <person name="Parey E."/>
            <person name="Roest-Crollius H."/>
            <person name="Braasch I."/>
            <person name="Postlethwait J."/>
            <person name="Robinson-Rechavi M."/>
            <person name="Echchiki A."/>
            <person name="Begum T."/>
            <person name="Montfort J."/>
            <person name="Schartl M."/>
            <person name="Bobe J."/>
            <person name="Guiguen Y."/>
        </authorList>
    </citation>
    <scope>NUCLEOTIDE SEQUENCE [LARGE SCALE GENOMIC DNA]</scope>
    <source>
        <strain evidence="2">M_S1</strain>
        <tissue evidence="2">Blood</tissue>
    </source>
</reference>
<accession>A0A7J6AW66</accession>
<feature type="region of interest" description="Disordered" evidence="1">
    <location>
        <begin position="30"/>
        <end position="49"/>
    </location>
</feature>
<organism evidence="2 3">
    <name type="scientific">Ameiurus melas</name>
    <name type="common">Black bullhead</name>
    <name type="synonym">Silurus melas</name>
    <dbReference type="NCBI Taxonomy" id="219545"/>
    <lineage>
        <taxon>Eukaryota</taxon>
        <taxon>Metazoa</taxon>
        <taxon>Chordata</taxon>
        <taxon>Craniata</taxon>
        <taxon>Vertebrata</taxon>
        <taxon>Euteleostomi</taxon>
        <taxon>Actinopterygii</taxon>
        <taxon>Neopterygii</taxon>
        <taxon>Teleostei</taxon>
        <taxon>Ostariophysi</taxon>
        <taxon>Siluriformes</taxon>
        <taxon>Ictaluridae</taxon>
        <taxon>Ameiurus</taxon>
    </lineage>
</organism>
<sequence length="82" mass="9040">MQGANLPSGATLGSVSCPRTLRYVESCGPGIANRTISGQPALPPEPQPPLWKDEAWRAQENHRLMDRGIKMMMKLRSDHEGN</sequence>
<evidence type="ECO:0000256" key="1">
    <source>
        <dbReference type="SAM" id="MobiDB-lite"/>
    </source>
</evidence>
<dbReference type="EMBL" id="JAAGNN010000007">
    <property type="protein sequence ID" value="KAF4086930.1"/>
    <property type="molecule type" value="Genomic_DNA"/>
</dbReference>
<dbReference type="AlphaFoldDB" id="A0A7J6AW66"/>